<dbReference type="CDD" id="cd00067">
    <property type="entry name" value="GAL4"/>
    <property type="match status" value="1"/>
</dbReference>
<evidence type="ECO:0000256" key="1">
    <source>
        <dbReference type="ARBA" id="ARBA00023242"/>
    </source>
</evidence>
<keyword evidence="4" id="KW-1185">Reference proteome</keyword>
<accession>A0A2L2TAW5</accession>
<proteinExistence type="predicted"/>
<dbReference type="EMBL" id="LN649231">
    <property type="protein sequence ID" value="CEI68102.1"/>
    <property type="molecule type" value="Genomic_DNA"/>
</dbReference>
<dbReference type="InterPro" id="IPR036864">
    <property type="entry name" value="Zn2-C6_fun-type_DNA-bd_sf"/>
</dbReference>
<dbReference type="SMART" id="SM00066">
    <property type="entry name" value="GAL4"/>
    <property type="match status" value="1"/>
</dbReference>
<dbReference type="Pfam" id="PF11951">
    <property type="entry name" value="Fungal_trans_2"/>
    <property type="match status" value="1"/>
</dbReference>
<evidence type="ECO:0000259" key="2">
    <source>
        <dbReference type="PROSITE" id="PS50048"/>
    </source>
</evidence>
<name>A0A2L2TAW5_9HYPO</name>
<dbReference type="PROSITE" id="PS50048">
    <property type="entry name" value="ZN2_CY6_FUNGAL_2"/>
    <property type="match status" value="1"/>
</dbReference>
<dbReference type="InterPro" id="IPR001138">
    <property type="entry name" value="Zn2Cys6_DnaBD"/>
</dbReference>
<feature type="domain" description="Zn(2)-C6 fungal-type" evidence="2">
    <location>
        <begin position="10"/>
        <end position="38"/>
    </location>
</feature>
<dbReference type="GO" id="GO:0000981">
    <property type="term" value="F:DNA-binding transcription factor activity, RNA polymerase II-specific"/>
    <property type="evidence" value="ECO:0007669"/>
    <property type="project" value="InterPro"/>
</dbReference>
<dbReference type="PANTHER" id="PTHR38791">
    <property type="entry name" value="ZN(II)2CYS6 TRANSCRIPTION FACTOR (EUROFUNG)-RELATED-RELATED"/>
    <property type="match status" value="1"/>
</dbReference>
<keyword evidence="1" id="KW-0539">Nucleus</keyword>
<sequence length="517" mass="58294">MVFPGTLSQGCLRCRKRKIKCDGRRPGCERCERYRAPCPGYHRPLAVRHYGKPGQSLERDSLGGSTTSRTVAIDEWSNRDYEVGSRATEVLVPVLRQPQPSLDDESLNFFIHEYCVYPGPGVLRGHLDFFESMYRNSDRASCIRPTTLAVAYLSLSRHYKSSTLYFTAKKYYGAALKSVNRELSISNRQTLKEETLTSLMLLGIIEVSHRCPQSTRRLQCPEDLECQGQDIKTVHMKGIAMLFERVGQKVLSNISSSLYGWIFVHLQVPSLMSKQKMECLVIPESQMDTSNPVMRLALVVAHCGDFYRAAKRIITPNDPPINRAEQCAMLVKLIQQALAITRQLASAEQETMPPKLNPQTKKRPVASESQTFAAFDSQWTACTWCFFSSCLIVFFTMVYKCSTSLLELSLLDSSEKQLGETAAAVADMSLKKTTHIFCSALPYVFGEIDARGRPVAVPRRQIAVMYHMVWPLSVAIASIHSTPQQVETCQMRLHMIRDLYGLKLARYSPGLARDLMS</sequence>
<reference evidence="4" key="1">
    <citation type="submission" date="2014-10" db="EMBL/GenBank/DDBJ databases">
        <authorList>
            <person name="King R."/>
        </authorList>
    </citation>
    <scope>NUCLEOTIDE SEQUENCE [LARGE SCALE GENOMIC DNA]</scope>
    <source>
        <strain evidence="4">A3/5</strain>
    </source>
</reference>
<protein>
    <recommendedName>
        <fullName evidence="2">Zn(2)-C6 fungal-type domain-containing protein</fullName>
    </recommendedName>
</protein>
<dbReference type="InterPro" id="IPR021858">
    <property type="entry name" value="Fun_TF"/>
</dbReference>
<dbReference type="STRING" id="56646.A0A2L2TAW5"/>
<dbReference type="Proteomes" id="UP000245910">
    <property type="component" value="Chromosome III"/>
</dbReference>
<dbReference type="AlphaFoldDB" id="A0A2L2TAW5"/>
<dbReference type="PROSITE" id="PS00463">
    <property type="entry name" value="ZN2_CY6_FUNGAL_1"/>
    <property type="match status" value="1"/>
</dbReference>
<dbReference type="Gene3D" id="4.10.240.10">
    <property type="entry name" value="Zn(2)-C6 fungal-type DNA-binding domain"/>
    <property type="match status" value="1"/>
</dbReference>
<evidence type="ECO:0000313" key="3">
    <source>
        <dbReference type="EMBL" id="CEI68102.1"/>
    </source>
</evidence>
<dbReference type="InterPro" id="IPR053175">
    <property type="entry name" value="DHMBA_Reg_Transcription_Factor"/>
</dbReference>
<evidence type="ECO:0000313" key="4">
    <source>
        <dbReference type="Proteomes" id="UP000245910"/>
    </source>
</evidence>
<dbReference type="Pfam" id="PF00172">
    <property type="entry name" value="Zn_clus"/>
    <property type="match status" value="1"/>
</dbReference>
<dbReference type="SUPFAM" id="SSF57701">
    <property type="entry name" value="Zn2/Cys6 DNA-binding domain"/>
    <property type="match status" value="1"/>
</dbReference>
<organism evidence="3 4">
    <name type="scientific">Fusarium venenatum</name>
    <dbReference type="NCBI Taxonomy" id="56646"/>
    <lineage>
        <taxon>Eukaryota</taxon>
        <taxon>Fungi</taxon>
        <taxon>Dikarya</taxon>
        <taxon>Ascomycota</taxon>
        <taxon>Pezizomycotina</taxon>
        <taxon>Sordariomycetes</taxon>
        <taxon>Hypocreomycetidae</taxon>
        <taxon>Hypocreales</taxon>
        <taxon>Nectriaceae</taxon>
        <taxon>Fusarium</taxon>
    </lineage>
</organism>
<dbReference type="GO" id="GO:0008270">
    <property type="term" value="F:zinc ion binding"/>
    <property type="evidence" value="ECO:0007669"/>
    <property type="project" value="InterPro"/>
</dbReference>